<dbReference type="PANTHER" id="PTHR43537">
    <property type="entry name" value="TRANSCRIPTIONAL REGULATOR, GNTR FAMILY"/>
    <property type="match status" value="1"/>
</dbReference>
<dbReference type="EMBL" id="WJHE01000117">
    <property type="protein sequence ID" value="MST31689.1"/>
    <property type="molecule type" value="Genomic_DNA"/>
</dbReference>
<evidence type="ECO:0000256" key="3">
    <source>
        <dbReference type="ARBA" id="ARBA00023163"/>
    </source>
</evidence>
<dbReference type="Gene3D" id="1.20.120.530">
    <property type="entry name" value="GntR ligand-binding domain-like"/>
    <property type="match status" value="1"/>
</dbReference>
<dbReference type="SMART" id="SM00895">
    <property type="entry name" value="FCD"/>
    <property type="match status" value="1"/>
</dbReference>
<proteinExistence type="predicted"/>
<sequence length="237" mass="25734">MTGQEPEPIRGAISLEQRPDSLTYSVYEAIKQAILDGRLAADTRVTEAALARQLVVSKTPVREALLRLKEIGLVEADGPKGGRIVRPSFNRLRDAYEVREALEAISARAAAERGDRTLLLAARQKAEATVEAADAGDLEQYQRADEAFHRLLAEAGANERLARLIDDTNVLAGVLRQRDTPEMGASPVCARRHVAIADAVLAGEADEAFRLMATHVREVREAVLAPMVERGQGAAPR</sequence>
<protein>
    <submittedName>
        <fullName evidence="5">FCD domain-containing protein</fullName>
    </submittedName>
</protein>
<keyword evidence="6" id="KW-1185">Reference proteome</keyword>
<dbReference type="Pfam" id="PF00392">
    <property type="entry name" value="GntR"/>
    <property type="match status" value="1"/>
</dbReference>
<evidence type="ECO:0000256" key="1">
    <source>
        <dbReference type="ARBA" id="ARBA00023015"/>
    </source>
</evidence>
<feature type="domain" description="HTH gntR-type" evidence="4">
    <location>
        <begin position="20"/>
        <end position="87"/>
    </location>
</feature>
<dbReference type="SMART" id="SM00345">
    <property type="entry name" value="HTH_GNTR"/>
    <property type="match status" value="1"/>
</dbReference>
<keyword evidence="1" id="KW-0805">Transcription regulation</keyword>
<dbReference type="SUPFAM" id="SSF48008">
    <property type="entry name" value="GntR ligand-binding domain-like"/>
    <property type="match status" value="1"/>
</dbReference>
<dbReference type="InterPro" id="IPR000524">
    <property type="entry name" value="Tscrpt_reg_HTH_GntR"/>
</dbReference>
<keyword evidence="3" id="KW-0804">Transcription</keyword>
<dbReference type="InterPro" id="IPR036390">
    <property type="entry name" value="WH_DNA-bd_sf"/>
</dbReference>
<keyword evidence="2" id="KW-0238">DNA-binding</keyword>
<evidence type="ECO:0000313" key="5">
    <source>
        <dbReference type="EMBL" id="MST31689.1"/>
    </source>
</evidence>
<dbReference type="InterPro" id="IPR008920">
    <property type="entry name" value="TF_FadR/GntR_C"/>
</dbReference>
<dbReference type="InterPro" id="IPR011711">
    <property type="entry name" value="GntR_C"/>
</dbReference>
<dbReference type="SUPFAM" id="SSF46785">
    <property type="entry name" value="Winged helix' DNA-binding domain"/>
    <property type="match status" value="1"/>
</dbReference>
<accession>A0ABW9QQK8</accession>
<comment type="caution">
    <text evidence="5">The sequence shown here is derived from an EMBL/GenBank/DDBJ whole genome shotgun (WGS) entry which is preliminary data.</text>
</comment>
<reference evidence="5 6" key="1">
    <citation type="submission" date="2019-11" db="EMBL/GenBank/DDBJ databases">
        <title>Acidiferrimicrobium australis gen. nov., sp. nov., an acidophilic and obligately heterotrophic, member of the Actinobacteria that catalyses dissimilatory oxido- reduction of iron isolated from metal-rich acidic water in Chile.</title>
        <authorList>
            <person name="Gonzalez D."/>
            <person name="Huber K."/>
            <person name="Hedrich S."/>
            <person name="Rojas-Villalobos C."/>
            <person name="Quatrini R."/>
            <person name="Dinamarca M.A."/>
            <person name="Schwarz A."/>
            <person name="Canales C."/>
            <person name="Nancucheo I."/>
        </authorList>
    </citation>
    <scope>NUCLEOTIDE SEQUENCE [LARGE SCALE GENOMIC DNA]</scope>
    <source>
        <strain evidence="5 6">USS-CCA1</strain>
    </source>
</reference>
<evidence type="ECO:0000313" key="6">
    <source>
        <dbReference type="Proteomes" id="UP000437736"/>
    </source>
</evidence>
<evidence type="ECO:0000259" key="4">
    <source>
        <dbReference type="PROSITE" id="PS50949"/>
    </source>
</evidence>
<dbReference type="PANTHER" id="PTHR43537:SF24">
    <property type="entry name" value="GLUCONATE OPERON TRANSCRIPTIONAL REPRESSOR"/>
    <property type="match status" value="1"/>
</dbReference>
<dbReference type="InterPro" id="IPR036388">
    <property type="entry name" value="WH-like_DNA-bd_sf"/>
</dbReference>
<evidence type="ECO:0000256" key="2">
    <source>
        <dbReference type="ARBA" id="ARBA00023125"/>
    </source>
</evidence>
<gene>
    <name evidence="5" type="ORF">GHK86_02965</name>
</gene>
<dbReference type="Pfam" id="PF07729">
    <property type="entry name" value="FCD"/>
    <property type="match status" value="1"/>
</dbReference>
<dbReference type="Gene3D" id="1.10.10.10">
    <property type="entry name" value="Winged helix-like DNA-binding domain superfamily/Winged helix DNA-binding domain"/>
    <property type="match status" value="1"/>
</dbReference>
<dbReference type="PROSITE" id="PS50949">
    <property type="entry name" value="HTH_GNTR"/>
    <property type="match status" value="1"/>
</dbReference>
<name>A0ABW9QQK8_9ACTN</name>
<organism evidence="5 6">
    <name type="scientific">Acidiferrimicrobium australe</name>
    <dbReference type="NCBI Taxonomy" id="2664430"/>
    <lineage>
        <taxon>Bacteria</taxon>
        <taxon>Bacillati</taxon>
        <taxon>Actinomycetota</taxon>
        <taxon>Acidimicrobiia</taxon>
        <taxon>Acidimicrobiales</taxon>
        <taxon>Acidimicrobiaceae</taxon>
        <taxon>Acidiferrimicrobium</taxon>
    </lineage>
</organism>
<dbReference type="Proteomes" id="UP000437736">
    <property type="component" value="Unassembled WGS sequence"/>
</dbReference>